<evidence type="ECO:0000259" key="3">
    <source>
        <dbReference type="Pfam" id="PF26337"/>
    </source>
</evidence>
<accession>A0A0R2AWV3</accession>
<keyword evidence="1 4" id="KW-0808">Transferase</keyword>
<dbReference type="Pfam" id="PF26334">
    <property type="entry name" value="Gtf3_N"/>
    <property type="match status" value="1"/>
</dbReference>
<dbReference type="AlphaFoldDB" id="A0A0R2AWV3"/>
<dbReference type="GO" id="GO:0016740">
    <property type="term" value="F:transferase activity"/>
    <property type="evidence" value="ECO:0007669"/>
    <property type="project" value="UniProtKB-KW"/>
</dbReference>
<keyword evidence="5" id="KW-1185">Reference proteome</keyword>
<feature type="domain" description="Glucosyltransferase 3-like N-terminal" evidence="2">
    <location>
        <begin position="2"/>
        <end position="152"/>
    </location>
</feature>
<dbReference type="PATRIC" id="fig|1423727.3.peg.1878"/>
<name>A0A0R2AWV3_9LACO</name>
<dbReference type="OrthoDB" id="9790931at2"/>
<dbReference type="Pfam" id="PF26337">
    <property type="entry name" value="Gtf3_C"/>
    <property type="match status" value="1"/>
</dbReference>
<reference evidence="4 5" key="1">
    <citation type="journal article" date="2015" name="Genome Announc.">
        <title>Expanding the biotechnology potential of lactobacilli through comparative genomics of 213 strains and associated genera.</title>
        <authorList>
            <person name="Sun Z."/>
            <person name="Harris H.M."/>
            <person name="McCann A."/>
            <person name="Guo C."/>
            <person name="Argimon S."/>
            <person name="Zhang W."/>
            <person name="Yang X."/>
            <person name="Jeffery I.B."/>
            <person name="Cooney J.C."/>
            <person name="Kagawa T.F."/>
            <person name="Liu W."/>
            <person name="Song Y."/>
            <person name="Salvetti E."/>
            <person name="Wrobel A."/>
            <person name="Rasinkangas P."/>
            <person name="Parkhill J."/>
            <person name="Rea M.C."/>
            <person name="O'Sullivan O."/>
            <person name="Ritari J."/>
            <person name="Douillard F.P."/>
            <person name="Paul Ross R."/>
            <person name="Yang R."/>
            <person name="Briner A.E."/>
            <person name="Felis G.E."/>
            <person name="de Vos W.M."/>
            <person name="Barrangou R."/>
            <person name="Klaenhammer T.R."/>
            <person name="Caufield P.W."/>
            <person name="Cui Y."/>
            <person name="Zhang H."/>
            <person name="O'Toole P.W."/>
        </authorList>
    </citation>
    <scope>NUCLEOTIDE SEQUENCE [LARGE SCALE GENOMIC DNA]</scope>
    <source>
        <strain evidence="4 5">DSM 23927</strain>
    </source>
</reference>
<evidence type="ECO:0000313" key="5">
    <source>
        <dbReference type="Proteomes" id="UP000051672"/>
    </source>
</evidence>
<feature type="domain" description="Glucosyltransferase 3-like C-terminal" evidence="3">
    <location>
        <begin position="177"/>
        <end position="339"/>
    </location>
</feature>
<dbReference type="SUPFAM" id="SSF53756">
    <property type="entry name" value="UDP-Glycosyltransferase/glycogen phosphorylase"/>
    <property type="match status" value="1"/>
</dbReference>
<evidence type="ECO:0000256" key="1">
    <source>
        <dbReference type="ARBA" id="ARBA00022679"/>
    </source>
</evidence>
<protein>
    <submittedName>
        <fullName evidence="4">Beta-1,6-galactofuranosyltransferase</fullName>
    </submittedName>
</protein>
<dbReference type="RefSeq" id="WP_057895133.1">
    <property type="nucleotide sequence ID" value="NZ_AYZQ01000006.1"/>
</dbReference>
<dbReference type="Gene3D" id="3.40.50.2000">
    <property type="entry name" value="Glycogen Phosphorylase B"/>
    <property type="match status" value="2"/>
</dbReference>
<evidence type="ECO:0000259" key="2">
    <source>
        <dbReference type="Pfam" id="PF26334"/>
    </source>
</evidence>
<proteinExistence type="predicted"/>
<sequence>MKKWICTFSGAGVGFDASAKSRLDISAIGAANGYELLHIFDYNDNGEPDTAKIARIDGITAAVGAGDIVVIQHPAWIGAKFDTFFIDQMNKRGALPILWIHDIDSWRFDHMKTAEKNSTEYFNKAAAIIVHGQAMADRLHDEGVNVPLILQPFNDYLDDDHSWDKYESNINSFHRSVVMAGNLLKSQALLLNWDLETPVIAFGATTPQFREQLNQMSKVTFAGGFGQWELANRLPHAFGLAWDSNMAGSYYEDYTHYNHPHKVSLYLSHGLPVIVSKASGVAPVIEANHLGFAIDDIHEIDQVIRETPDDVIADILDSTARVGRLLRDGWFTTNALLQAEKCVLDPKFVYNTEYLNQDNSVEV</sequence>
<organism evidence="4 5">
    <name type="scientific">Lacticaseibacillus brantae DSM 23927</name>
    <dbReference type="NCBI Taxonomy" id="1423727"/>
    <lineage>
        <taxon>Bacteria</taxon>
        <taxon>Bacillati</taxon>
        <taxon>Bacillota</taxon>
        <taxon>Bacilli</taxon>
        <taxon>Lactobacillales</taxon>
        <taxon>Lactobacillaceae</taxon>
        <taxon>Lacticaseibacillus</taxon>
    </lineage>
</organism>
<gene>
    <name evidence="4" type="ORF">FC34_GL001853</name>
</gene>
<dbReference type="Proteomes" id="UP000051672">
    <property type="component" value="Unassembled WGS sequence"/>
</dbReference>
<dbReference type="EMBL" id="AYZQ01000006">
    <property type="protein sequence ID" value="KRM71162.1"/>
    <property type="molecule type" value="Genomic_DNA"/>
</dbReference>
<dbReference type="InterPro" id="IPR058591">
    <property type="entry name" value="Gtf3_N"/>
</dbReference>
<dbReference type="PIRSF" id="PIRSF007023">
    <property type="entry name" value="UDP-Galf_transf"/>
    <property type="match status" value="1"/>
</dbReference>
<comment type="caution">
    <text evidence="4">The sequence shown here is derived from an EMBL/GenBank/DDBJ whole genome shotgun (WGS) entry which is preliminary data.</text>
</comment>
<evidence type="ECO:0000313" key="4">
    <source>
        <dbReference type="EMBL" id="KRM71162.1"/>
    </source>
</evidence>
<dbReference type="STRING" id="1423727.FC34_GL001853"/>
<dbReference type="InterPro" id="IPR058592">
    <property type="entry name" value="Gtf3_C"/>
</dbReference>